<dbReference type="KEGG" id="ahk:NCTC10172_01042"/>
<reference evidence="13 14" key="1">
    <citation type="submission" date="2019-01" db="EMBL/GenBank/DDBJ databases">
        <authorList>
            <consortium name="Pathogen Informatics"/>
        </authorList>
    </citation>
    <scope>NUCLEOTIDE SEQUENCE [LARGE SCALE GENOMIC DNA]</scope>
    <source>
        <strain evidence="13 14">NCTC10172</strain>
    </source>
</reference>
<evidence type="ECO:0000256" key="4">
    <source>
        <dbReference type="ARBA" id="ARBA00022679"/>
    </source>
</evidence>
<evidence type="ECO:0000256" key="9">
    <source>
        <dbReference type="ARBA" id="ARBA00048540"/>
    </source>
</evidence>
<evidence type="ECO:0000256" key="7">
    <source>
        <dbReference type="ARBA" id="ARBA00022842"/>
    </source>
</evidence>
<dbReference type="Gene3D" id="3.10.520.10">
    <property type="entry name" value="ApbE-like domains"/>
    <property type="match status" value="1"/>
</dbReference>
<organism evidence="13 14">
    <name type="scientific">Acholeplasma hippikon</name>
    <dbReference type="NCBI Taxonomy" id="264636"/>
    <lineage>
        <taxon>Bacteria</taxon>
        <taxon>Bacillati</taxon>
        <taxon>Mycoplasmatota</taxon>
        <taxon>Mollicutes</taxon>
        <taxon>Acholeplasmatales</taxon>
        <taxon>Acholeplasmataceae</taxon>
        <taxon>Acholeplasma</taxon>
    </lineage>
</organism>
<evidence type="ECO:0000256" key="8">
    <source>
        <dbReference type="ARBA" id="ARBA00031306"/>
    </source>
</evidence>
<name>A0A449BKJ4_9MOLU</name>
<dbReference type="PANTHER" id="PTHR30040:SF2">
    <property type="entry name" value="FAD:PROTEIN FMN TRANSFERASE"/>
    <property type="match status" value="1"/>
</dbReference>
<keyword evidence="12" id="KW-1003">Cell membrane</keyword>
<evidence type="ECO:0000313" key="14">
    <source>
        <dbReference type="Proteomes" id="UP000290909"/>
    </source>
</evidence>
<evidence type="ECO:0000313" key="13">
    <source>
        <dbReference type="EMBL" id="VEU82995.1"/>
    </source>
</evidence>
<dbReference type="GO" id="GO:0016740">
    <property type="term" value="F:transferase activity"/>
    <property type="evidence" value="ECO:0007669"/>
    <property type="project" value="UniProtKB-UniRule"/>
</dbReference>
<evidence type="ECO:0000256" key="1">
    <source>
        <dbReference type="ARBA" id="ARBA00011955"/>
    </source>
</evidence>
<sequence>MKKGLLLFNLILLGAVLLACEKKPVPPTKDSMTFYAMDTQIVIDLTYSNASNKAEIYKDIEDIYMLYDEISDNFRKYPGVHNVYYINEQADLSEAEATVEITKELYDLIDFAYYIQKNSNGYFDIAIGKIIDIWKSIIEEYEMGFLLDPDAAVEWALKEVEKIDIIEDPIKLFTQDNKYFITLKKGAKIDLGAVAKGYTTQKAIDYLKNNNIENYLINGGTSSLALGVKTKETPNFNIGLVNPLNIYQNYGIVRAKNTVITTSGSNMQKFETSDGTWYHHIVSPKTKKPENIYYAISIIGEGAGLMDAYSTALFSMPLDEVKEFLKNKDIEFIAYQIDQTIEIVNPSGRFTKTGN</sequence>
<keyword evidence="12" id="KW-0997">Cell inner membrane</keyword>
<feature type="binding site" evidence="11">
    <location>
        <position position="193"/>
    </location>
    <ligand>
        <name>Mg(2+)</name>
        <dbReference type="ChEBI" id="CHEBI:18420"/>
    </ligand>
</feature>
<feature type="signal peptide" evidence="12">
    <location>
        <begin position="1"/>
        <end position="19"/>
    </location>
</feature>
<dbReference type="InterPro" id="IPR003374">
    <property type="entry name" value="ApbE-like_sf"/>
</dbReference>
<dbReference type="GO" id="GO:0005886">
    <property type="term" value="C:plasma membrane"/>
    <property type="evidence" value="ECO:0007669"/>
    <property type="project" value="UniProtKB-SubCell"/>
</dbReference>
<dbReference type="AlphaFoldDB" id="A0A449BKJ4"/>
<dbReference type="Pfam" id="PF02424">
    <property type="entry name" value="ApbE"/>
    <property type="match status" value="1"/>
</dbReference>
<keyword evidence="3 10" id="KW-0285">Flavoprotein</keyword>
<dbReference type="RefSeq" id="WP_035369930.1">
    <property type="nucleotide sequence ID" value="NZ_LR215050.1"/>
</dbReference>
<keyword evidence="12 13" id="KW-0449">Lipoprotein</keyword>
<feature type="chain" id="PRO_5018814382" description="FAD:protein FMN transferase" evidence="12">
    <location>
        <begin position="20"/>
        <end position="355"/>
    </location>
</feature>
<dbReference type="PANTHER" id="PTHR30040">
    <property type="entry name" value="THIAMINE BIOSYNTHESIS LIPOPROTEIN APBE"/>
    <property type="match status" value="1"/>
</dbReference>
<comment type="catalytic activity">
    <reaction evidence="9 10 12">
        <text>L-threonyl-[protein] + FAD = FMN-L-threonyl-[protein] + AMP + H(+)</text>
        <dbReference type="Rhea" id="RHEA:36847"/>
        <dbReference type="Rhea" id="RHEA-COMP:11060"/>
        <dbReference type="Rhea" id="RHEA-COMP:11061"/>
        <dbReference type="ChEBI" id="CHEBI:15378"/>
        <dbReference type="ChEBI" id="CHEBI:30013"/>
        <dbReference type="ChEBI" id="CHEBI:57692"/>
        <dbReference type="ChEBI" id="CHEBI:74257"/>
        <dbReference type="ChEBI" id="CHEBI:456215"/>
        <dbReference type="EC" id="2.7.1.180"/>
    </reaction>
</comment>
<evidence type="ECO:0000256" key="5">
    <source>
        <dbReference type="ARBA" id="ARBA00022723"/>
    </source>
</evidence>
<evidence type="ECO:0000256" key="12">
    <source>
        <dbReference type="RuleBase" id="RU363002"/>
    </source>
</evidence>
<dbReference type="PROSITE" id="PS51257">
    <property type="entry name" value="PROKAR_LIPOPROTEIN"/>
    <property type="match status" value="1"/>
</dbReference>
<dbReference type="InterPro" id="IPR024932">
    <property type="entry name" value="ApbE"/>
</dbReference>
<keyword evidence="5 10" id="KW-0479">Metal-binding</keyword>
<keyword evidence="14" id="KW-1185">Reference proteome</keyword>
<evidence type="ECO:0000256" key="11">
    <source>
        <dbReference type="PIRSR" id="PIRSR006268-2"/>
    </source>
</evidence>
<comment type="subcellular location">
    <subcellularLocation>
        <location evidence="12">Cell inner membrane</location>
        <topology evidence="12">Lipid-anchor</topology>
        <orientation evidence="12">Periplasmic side</orientation>
    </subcellularLocation>
</comment>
<comment type="cofactor">
    <cofactor evidence="11">
        <name>Mg(2+)</name>
        <dbReference type="ChEBI" id="CHEBI:18420"/>
    </cofactor>
    <cofactor evidence="11">
        <name>Mn(2+)</name>
        <dbReference type="ChEBI" id="CHEBI:29035"/>
    </cofactor>
    <text evidence="11">Magnesium. Can also use manganese.</text>
</comment>
<feature type="binding site" evidence="11">
    <location>
        <position position="311"/>
    </location>
    <ligand>
        <name>Mg(2+)</name>
        <dbReference type="ChEBI" id="CHEBI:18420"/>
    </ligand>
</feature>
<dbReference type="SUPFAM" id="SSF143631">
    <property type="entry name" value="ApbE-like"/>
    <property type="match status" value="1"/>
</dbReference>
<keyword evidence="6 10" id="KW-0274">FAD</keyword>
<evidence type="ECO:0000256" key="6">
    <source>
        <dbReference type="ARBA" id="ARBA00022827"/>
    </source>
</evidence>
<dbReference type="PIRSF" id="PIRSF006268">
    <property type="entry name" value="ApbE"/>
    <property type="match status" value="1"/>
</dbReference>
<gene>
    <name evidence="13" type="primary">apbE</name>
    <name evidence="13" type="ORF">NCTC10172_01042</name>
</gene>
<keyword evidence="12" id="KW-0472">Membrane</keyword>
<evidence type="ECO:0000256" key="2">
    <source>
        <dbReference type="ARBA" id="ARBA00016337"/>
    </source>
</evidence>
<dbReference type="STRING" id="1408416.GCA_000702765_01229"/>
<dbReference type="EC" id="2.7.1.180" evidence="1 10"/>
<evidence type="ECO:0000256" key="3">
    <source>
        <dbReference type="ARBA" id="ARBA00022630"/>
    </source>
</evidence>
<dbReference type="EMBL" id="LR215050">
    <property type="protein sequence ID" value="VEU82995.1"/>
    <property type="molecule type" value="Genomic_DNA"/>
</dbReference>
<comment type="function">
    <text evidence="12">Flavin transferase that catalyzes the transfer of the FMN moiety of FAD and its covalent binding to the hydroxyl group of a threonine residue in a target flavoprotein.</text>
</comment>
<keyword evidence="7 10" id="KW-0460">Magnesium</keyword>
<feature type="binding site" evidence="11">
    <location>
        <position position="307"/>
    </location>
    <ligand>
        <name>Mg(2+)</name>
        <dbReference type="ChEBI" id="CHEBI:18420"/>
    </ligand>
</feature>
<dbReference type="GO" id="GO:0046872">
    <property type="term" value="F:metal ion binding"/>
    <property type="evidence" value="ECO:0007669"/>
    <property type="project" value="UniProtKB-UniRule"/>
</dbReference>
<keyword evidence="12" id="KW-0732">Signal</keyword>
<keyword evidence="4 10" id="KW-0808">Transferase</keyword>
<evidence type="ECO:0000256" key="10">
    <source>
        <dbReference type="PIRNR" id="PIRNR006268"/>
    </source>
</evidence>
<accession>A0A449BKJ4</accession>
<dbReference type="Proteomes" id="UP000290909">
    <property type="component" value="Chromosome"/>
</dbReference>
<comment type="similarity">
    <text evidence="10 12">Belongs to the ApbE family.</text>
</comment>
<protein>
    <recommendedName>
        <fullName evidence="2 10">FAD:protein FMN transferase</fullName>
        <ecNumber evidence="1 10">2.7.1.180</ecNumber>
    </recommendedName>
    <alternativeName>
        <fullName evidence="8 10">Flavin transferase</fullName>
    </alternativeName>
</protein>
<proteinExistence type="inferred from homology"/>